<feature type="compositionally biased region" description="Low complexity" evidence="1">
    <location>
        <begin position="1"/>
        <end position="19"/>
    </location>
</feature>
<feature type="transmembrane region" description="Helical" evidence="2">
    <location>
        <begin position="81"/>
        <end position="102"/>
    </location>
</feature>
<feature type="region of interest" description="Disordered" evidence="1">
    <location>
        <begin position="1"/>
        <end position="77"/>
    </location>
</feature>
<keyword evidence="4" id="KW-1185">Reference proteome</keyword>
<dbReference type="RefSeq" id="WP_359693772.1">
    <property type="nucleotide sequence ID" value="NZ_JBEYXT010000036.1"/>
</dbReference>
<keyword evidence="2" id="KW-0812">Transmembrane</keyword>
<feature type="transmembrane region" description="Helical" evidence="2">
    <location>
        <begin position="137"/>
        <end position="154"/>
    </location>
</feature>
<organism evidence="3 4">
    <name type="scientific">Streptomyces neyagawaensis</name>
    <dbReference type="NCBI Taxonomy" id="42238"/>
    <lineage>
        <taxon>Bacteria</taxon>
        <taxon>Bacillati</taxon>
        <taxon>Actinomycetota</taxon>
        <taxon>Actinomycetes</taxon>
        <taxon>Kitasatosporales</taxon>
        <taxon>Streptomycetaceae</taxon>
        <taxon>Streptomyces</taxon>
    </lineage>
</organism>
<sequence length="155" mass="16710">MEQQDGAAGPEGAAASADGVTGPEGATKPVGVHESAGAREPTEVREPAGVRGPTEVRESAGVREPAEVREPKLPKEQRDRIAEHVIGHVIGGAIIGVMAWAWTHSPTGFAMTVIWAGCVYGWNKSPLVRSWSRRRRIRLGIALTTTYWLFAFLIM</sequence>
<evidence type="ECO:0008006" key="5">
    <source>
        <dbReference type="Google" id="ProtNLM"/>
    </source>
</evidence>
<reference evidence="3 4" key="1">
    <citation type="submission" date="2024-06" db="EMBL/GenBank/DDBJ databases">
        <title>The Natural Products Discovery Center: Release of the First 8490 Sequenced Strains for Exploring Actinobacteria Biosynthetic Diversity.</title>
        <authorList>
            <person name="Kalkreuter E."/>
            <person name="Kautsar S.A."/>
            <person name="Yang D."/>
            <person name="Bader C.D."/>
            <person name="Teijaro C.N."/>
            <person name="Fluegel L."/>
            <person name="Davis C.M."/>
            <person name="Simpson J.R."/>
            <person name="Lauterbach L."/>
            <person name="Steele A.D."/>
            <person name="Gui C."/>
            <person name="Meng S."/>
            <person name="Li G."/>
            <person name="Viehrig K."/>
            <person name="Ye F."/>
            <person name="Su P."/>
            <person name="Kiefer A.F."/>
            <person name="Nichols A."/>
            <person name="Cepeda A.J."/>
            <person name="Yan W."/>
            <person name="Fan B."/>
            <person name="Jiang Y."/>
            <person name="Adhikari A."/>
            <person name="Zheng C.-J."/>
            <person name="Schuster L."/>
            <person name="Cowan T.M."/>
            <person name="Smanski M.J."/>
            <person name="Chevrette M.G."/>
            <person name="De Carvalho L.P.S."/>
            <person name="Shen B."/>
        </authorList>
    </citation>
    <scope>NUCLEOTIDE SEQUENCE [LARGE SCALE GENOMIC DNA]</scope>
    <source>
        <strain evidence="3 4">NPDC046851</strain>
    </source>
</reference>
<evidence type="ECO:0000313" key="4">
    <source>
        <dbReference type="Proteomes" id="UP001551189"/>
    </source>
</evidence>
<evidence type="ECO:0000256" key="2">
    <source>
        <dbReference type="SAM" id="Phobius"/>
    </source>
</evidence>
<protein>
    <recommendedName>
        <fullName evidence="5">Integral membrane protein</fullName>
    </recommendedName>
</protein>
<proteinExistence type="predicted"/>
<dbReference type="Proteomes" id="UP001551189">
    <property type="component" value="Unassembled WGS sequence"/>
</dbReference>
<accession>A0ABV3AXT9</accession>
<comment type="caution">
    <text evidence="3">The sequence shown here is derived from an EMBL/GenBank/DDBJ whole genome shotgun (WGS) entry which is preliminary data.</text>
</comment>
<keyword evidence="2" id="KW-0472">Membrane</keyword>
<gene>
    <name evidence="3" type="ORF">ABZ931_11240</name>
</gene>
<feature type="compositionally biased region" description="Basic and acidic residues" evidence="1">
    <location>
        <begin position="36"/>
        <end position="77"/>
    </location>
</feature>
<name>A0ABV3AXT9_9ACTN</name>
<evidence type="ECO:0000256" key="1">
    <source>
        <dbReference type="SAM" id="MobiDB-lite"/>
    </source>
</evidence>
<evidence type="ECO:0000313" key="3">
    <source>
        <dbReference type="EMBL" id="MEU6801574.1"/>
    </source>
</evidence>
<feature type="transmembrane region" description="Helical" evidence="2">
    <location>
        <begin position="108"/>
        <end position="125"/>
    </location>
</feature>
<keyword evidence="2" id="KW-1133">Transmembrane helix</keyword>
<dbReference type="EMBL" id="JBEYXT010000036">
    <property type="protein sequence ID" value="MEU6801574.1"/>
    <property type="molecule type" value="Genomic_DNA"/>
</dbReference>